<dbReference type="PANTHER" id="PTHR48475:SF2">
    <property type="entry name" value="RIBONUCLEASE H"/>
    <property type="match status" value="1"/>
</dbReference>
<dbReference type="InterPro" id="IPR001584">
    <property type="entry name" value="Integrase_cat-core"/>
</dbReference>
<name>A0AAW2VNG8_SESRA</name>
<dbReference type="PROSITE" id="PS50994">
    <property type="entry name" value="INTEGRASE"/>
    <property type="match status" value="1"/>
</dbReference>
<dbReference type="PANTHER" id="PTHR48475">
    <property type="entry name" value="RIBONUCLEASE H"/>
    <property type="match status" value="1"/>
</dbReference>
<comment type="caution">
    <text evidence="2">The sequence shown here is derived from an EMBL/GenBank/DDBJ whole genome shotgun (WGS) entry which is preliminary data.</text>
</comment>
<organism evidence="2">
    <name type="scientific">Sesamum radiatum</name>
    <name type="common">Black benniseed</name>
    <dbReference type="NCBI Taxonomy" id="300843"/>
    <lineage>
        <taxon>Eukaryota</taxon>
        <taxon>Viridiplantae</taxon>
        <taxon>Streptophyta</taxon>
        <taxon>Embryophyta</taxon>
        <taxon>Tracheophyta</taxon>
        <taxon>Spermatophyta</taxon>
        <taxon>Magnoliopsida</taxon>
        <taxon>eudicotyledons</taxon>
        <taxon>Gunneridae</taxon>
        <taxon>Pentapetalae</taxon>
        <taxon>asterids</taxon>
        <taxon>lamiids</taxon>
        <taxon>Lamiales</taxon>
        <taxon>Pedaliaceae</taxon>
        <taxon>Sesamum</taxon>
    </lineage>
</organism>
<dbReference type="Gene3D" id="3.30.420.10">
    <property type="entry name" value="Ribonuclease H-like superfamily/Ribonuclease H"/>
    <property type="match status" value="1"/>
</dbReference>
<accession>A0AAW2VNG8</accession>
<dbReference type="AlphaFoldDB" id="A0AAW2VNG8"/>
<evidence type="ECO:0000259" key="1">
    <source>
        <dbReference type="PROSITE" id="PS50994"/>
    </source>
</evidence>
<feature type="domain" description="Integrase catalytic" evidence="1">
    <location>
        <begin position="1"/>
        <end position="151"/>
    </location>
</feature>
<gene>
    <name evidence="2" type="ORF">Sradi_0710300</name>
</gene>
<evidence type="ECO:0000313" key="2">
    <source>
        <dbReference type="EMBL" id="KAL0430843.1"/>
    </source>
</evidence>
<dbReference type="GO" id="GO:0003676">
    <property type="term" value="F:nucleic acid binding"/>
    <property type="evidence" value="ECO:0007669"/>
    <property type="project" value="InterPro"/>
</dbReference>
<proteinExistence type="predicted"/>
<protein>
    <recommendedName>
        <fullName evidence="1">Integrase catalytic domain-containing protein</fullName>
    </recommendedName>
</protein>
<dbReference type="InterPro" id="IPR036397">
    <property type="entry name" value="RNaseH_sf"/>
</dbReference>
<sequence>MNPDLETLTIDFLRKNSDMFAWSPSDFQGIDLEKGILPDDPIRAKRVQFKANRSGVLRILISDNGAQFQGKKIVAWCKELKIQQHFTVVGNPQANSQTEVTNRILLQHLKTRLDGAKGSWVEELSGVLWAYRTTPRSATGETPFCLVYGSEAIIQRRLGKKRLG</sequence>
<dbReference type="InterPro" id="IPR012337">
    <property type="entry name" value="RNaseH-like_sf"/>
</dbReference>
<reference evidence="2" key="1">
    <citation type="submission" date="2020-06" db="EMBL/GenBank/DDBJ databases">
        <authorList>
            <person name="Li T."/>
            <person name="Hu X."/>
            <person name="Zhang T."/>
            <person name="Song X."/>
            <person name="Zhang H."/>
            <person name="Dai N."/>
            <person name="Sheng W."/>
            <person name="Hou X."/>
            <person name="Wei L."/>
        </authorList>
    </citation>
    <scope>NUCLEOTIDE SEQUENCE</scope>
    <source>
        <strain evidence="2">G02</strain>
        <tissue evidence="2">Leaf</tissue>
    </source>
</reference>
<dbReference type="EMBL" id="JACGWJ010000003">
    <property type="protein sequence ID" value="KAL0430843.1"/>
    <property type="molecule type" value="Genomic_DNA"/>
</dbReference>
<dbReference type="GO" id="GO:0015074">
    <property type="term" value="P:DNA integration"/>
    <property type="evidence" value="ECO:0007669"/>
    <property type="project" value="InterPro"/>
</dbReference>
<reference evidence="2" key="2">
    <citation type="journal article" date="2024" name="Plant">
        <title>Genomic evolution and insights into agronomic trait innovations of Sesamum species.</title>
        <authorList>
            <person name="Miao H."/>
            <person name="Wang L."/>
            <person name="Qu L."/>
            <person name="Liu H."/>
            <person name="Sun Y."/>
            <person name="Le M."/>
            <person name="Wang Q."/>
            <person name="Wei S."/>
            <person name="Zheng Y."/>
            <person name="Lin W."/>
            <person name="Duan Y."/>
            <person name="Cao H."/>
            <person name="Xiong S."/>
            <person name="Wang X."/>
            <person name="Wei L."/>
            <person name="Li C."/>
            <person name="Ma Q."/>
            <person name="Ju M."/>
            <person name="Zhao R."/>
            <person name="Li G."/>
            <person name="Mu C."/>
            <person name="Tian Q."/>
            <person name="Mei H."/>
            <person name="Zhang T."/>
            <person name="Gao T."/>
            <person name="Zhang H."/>
        </authorList>
    </citation>
    <scope>NUCLEOTIDE SEQUENCE</scope>
    <source>
        <strain evidence="2">G02</strain>
    </source>
</reference>
<dbReference type="SUPFAM" id="SSF53098">
    <property type="entry name" value="Ribonuclease H-like"/>
    <property type="match status" value="1"/>
</dbReference>